<evidence type="ECO:0000313" key="3">
    <source>
        <dbReference type="Proteomes" id="UP000322245"/>
    </source>
</evidence>
<evidence type="ECO:0000256" key="1">
    <source>
        <dbReference type="SAM" id="MobiDB-lite"/>
    </source>
</evidence>
<protein>
    <submittedName>
        <fullName evidence="2">Uncharacterized protein</fullName>
    </submittedName>
</protein>
<gene>
    <name evidence="2" type="ORF">B9479_008115</name>
</gene>
<organism evidence="2 3">
    <name type="scientific">Cryptococcus floricola</name>
    <dbReference type="NCBI Taxonomy" id="2591691"/>
    <lineage>
        <taxon>Eukaryota</taxon>
        <taxon>Fungi</taxon>
        <taxon>Dikarya</taxon>
        <taxon>Basidiomycota</taxon>
        <taxon>Agaricomycotina</taxon>
        <taxon>Tremellomycetes</taxon>
        <taxon>Tremellales</taxon>
        <taxon>Cryptococcaceae</taxon>
        <taxon>Cryptococcus</taxon>
    </lineage>
</organism>
<reference evidence="2 3" key="1">
    <citation type="submission" date="2017-05" db="EMBL/GenBank/DDBJ databases">
        <title>The Genome Sequence of Tsuchiyaea wingfieldii DSM 27421.</title>
        <authorList>
            <person name="Cuomo C."/>
            <person name="Passer A."/>
            <person name="Billmyre B."/>
            <person name="Heitman J."/>
        </authorList>
    </citation>
    <scope>NUCLEOTIDE SEQUENCE [LARGE SCALE GENOMIC DNA]</scope>
    <source>
        <strain evidence="2 3">DSM 27421</strain>
    </source>
</reference>
<proteinExistence type="predicted"/>
<name>A0A5D3AKY8_9TREE</name>
<accession>A0A5D3AKY8</accession>
<evidence type="ECO:0000313" key="2">
    <source>
        <dbReference type="EMBL" id="TYJ51318.1"/>
    </source>
</evidence>
<feature type="region of interest" description="Disordered" evidence="1">
    <location>
        <begin position="1"/>
        <end position="108"/>
    </location>
</feature>
<sequence>MSPSIHSGSPTTVTTGSMPTNTVNSSVPVTGPISGNPANTQPSIHSGPPAAPASGHTPENSADSSVPAPGSTSSSAASHRTVLAHPHTPATPAAPSLNPTTTHPSMTAVKGTDLALAASPLVHVRERLGLVEGEGGGVQQKILPKAHLQW</sequence>
<keyword evidence="3" id="KW-1185">Reference proteome</keyword>
<comment type="caution">
    <text evidence="2">The sequence shown here is derived from an EMBL/GenBank/DDBJ whole genome shotgun (WGS) entry which is preliminary data.</text>
</comment>
<dbReference type="EMBL" id="NIDF01000275">
    <property type="protein sequence ID" value="TYJ51318.1"/>
    <property type="molecule type" value="Genomic_DNA"/>
</dbReference>
<feature type="compositionally biased region" description="Low complexity" evidence="1">
    <location>
        <begin position="64"/>
        <end position="95"/>
    </location>
</feature>
<dbReference type="AlphaFoldDB" id="A0A5D3AKY8"/>
<dbReference type="Proteomes" id="UP000322245">
    <property type="component" value="Unassembled WGS sequence"/>
</dbReference>
<feature type="compositionally biased region" description="Polar residues" evidence="1">
    <location>
        <begin position="1"/>
        <end position="28"/>
    </location>
</feature>